<accession>A0ABU9M2D0</accession>
<evidence type="ECO:0000256" key="1">
    <source>
        <dbReference type="ARBA" id="ARBA00004196"/>
    </source>
</evidence>
<dbReference type="InterPro" id="IPR026259">
    <property type="entry name" value="MauG/Cytc_peroxidase"/>
</dbReference>
<reference evidence="5 6" key="1">
    <citation type="journal article" date="2018" name="Arch. Microbiol.">
        <title>Hymenobacter segetis sp. nov., isolated from soil.</title>
        <authorList>
            <person name="Ten L.N."/>
            <person name="Lim S.J."/>
            <person name="Kim B.O."/>
            <person name="Kang I.K."/>
            <person name="Jung H.Y."/>
        </authorList>
    </citation>
    <scope>NUCLEOTIDE SEQUENCE [LARGE SCALE GENOMIC DNA]</scope>
    <source>
        <strain evidence="5 6">S7-3-11</strain>
    </source>
</reference>
<evidence type="ECO:0000256" key="2">
    <source>
        <dbReference type="ARBA" id="ARBA00022729"/>
    </source>
</evidence>
<dbReference type="RefSeq" id="WP_342301643.1">
    <property type="nucleotide sequence ID" value="NZ_JBCEVZ010000110.1"/>
</dbReference>
<dbReference type="InterPro" id="IPR004852">
    <property type="entry name" value="Di-haem_cyt_c_peroxidsae"/>
</dbReference>
<sequence length="391" mass="40529">MASSLLPRVASMVAAAALLVVVACQKQPDTPNAADLATLTALPQVASAPANNPSSTAKIALGRALFWDPVLSGGKDVSCASCHHPASGYADAIDLSIGSNGQGLGTARHFRAPNDIAFVKRNSPTVLNAAFNGMATDGTCQPATAAMFWDLRAQSLETQSLMPVATLEEMRGHQYAEGVALDSVVARLRGFAAYGPLFSAAFAEATPITAANIGKAIACFERTLVATDSPFDQYMRGDKSALTAQQVQGLNDFVTSGCAKCHSGPMLSDYQLHVLGVADNTKNPASDAGANGSYAFRTPSLRNVALTAPYMHSGTLANLTAVLNFYDPGRGGQAPSANPHVSVSQRDPLFPGRVTNPQNIIAFLQSLTAASYDRTVPAAVPSGLAVGGNIH</sequence>
<feature type="domain" description="Di-haem cytochrome c peroxidase" evidence="4">
    <location>
        <begin position="57"/>
        <end position="239"/>
    </location>
</feature>
<dbReference type="PANTHER" id="PTHR30600">
    <property type="entry name" value="CYTOCHROME C PEROXIDASE-RELATED"/>
    <property type="match status" value="1"/>
</dbReference>
<proteinExistence type="predicted"/>
<evidence type="ECO:0000256" key="3">
    <source>
        <dbReference type="ARBA" id="ARBA00023002"/>
    </source>
</evidence>
<keyword evidence="5" id="KW-0575">Peroxidase</keyword>
<protein>
    <submittedName>
        <fullName evidence="5">Cytochrome c peroxidase</fullName>
        <ecNumber evidence="5">1.11.1.5</ecNumber>
    </submittedName>
</protein>
<dbReference type="Proteomes" id="UP001479606">
    <property type="component" value="Unassembled WGS sequence"/>
</dbReference>
<dbReference type="InterPro" id="IPR036909">
    <property type="entry name" value="Cyt_c-like_dom_sf"/>
</dbReference>
<evidence type="ECO:0000313" key="5">
    <source>
        <dbReference type="EMBL" id="MEL5996931.1"/>
    </source>
</evidence>
<gene>
    <name evidence="5" type="ORF">AAFH49_22155</name>
</gene>
<dbReference type="GO" id="GO:0004130">
    <property type="term" value="F:cytochrome-c peroxidase activity"/>
    <property type="evidence" value="ECO:0007669"/>
    <property type="project" value="UniProtKB-EC"/>
</dbReference>
<dbReference type="InterPro" id="IPR051395">
    <property type="entry name" value="Cytochrome_c_Peroxidase/MauG"/>
</dbReference>
<comment type="caution">
    <text evidence="5">The sequence shown here is derived from an EMBL/GenBank/DDBJ whole genome shotgun (WGS) entry which is preliminary data.</text>
</comment>
<dbReference type="Pfam" id="PF03150">
    <property type="entry name" value="CCP_MauG"/>
    <property type="match status" value="1"/>
</dbReference>
<dbReference type="SUPFAM" id="SSF46626">
    <property type="entry name" value="Cytochrome c"/>
    <property type="match status" value="2"/>
</dbReference>
<dbReference type="EMBL" id="JBCEVZ010000110">
    <property type="protein sequence ID" value="MEL5996931.1"/>
    <property type="molecule type" value="Genomic_DNA"/>
</dbReference>
<evidence type="ECO:0000259" key="4">
    <source>
        <dbReference type="Pfam" id="PF03150"/>
    </source>
</evidence>
<dbReference type="PIRSF" id="PIRSF000294">
    <property type="entry name" value="Cytochrome-c_peroxidase"/>
    <property type="match status" value="1"/>
</dbReference>
<organism evidence="5 6">
    <name type="scientific">Hymenobacter segetis</name>
    <dbReference type="NCBI Taxonomy" id="2025509"/>
    <lineage>
        <taxon>Bacteria</taxon>
        <taxon>Pseudomonadati</taxon>
        <taxon>Bacteroidota</taxon>
        <taxon>Cytophagia</taxon>
        <taxon>Cytophagales</taxon>
        <taxon>Hymenobacteraceae</taxon>
        <taxon>Hymenobacter</taxon>
    </lineage>
</organism>
<keyword evidence="6" id="KW-1185">Reference proteome</keyword>
<dbReference type="EC" id="1.11.1.5" evidence="5"/>
<evidence type="ECO:0000313" key="6">
    <source>
        <dbReference type="Proteomes" id="UP001479606"/>
    </source>
</evidence>
<keyword evidence="2" id="KW-0732">Signal</keyword>
<keyword evidence="3 5" id="KW-0560">Oxidoreductase</keyword>
<name>A0ABU9M2D0_9BACT</name>
<comment type="subcellular location">
    <subcellularLocation>
        <location evidence="1">Cell envelope</location>
    </subcellularLocation>
</comment>
<dbReference type="Gene3D" id="1.10.760.10">
    <property type="entry name" value="Cytochrome c-like domain"/>
    <property type="match status" value="2"/>
</dbReference>